<reference evidence="3 4" key="1">
    <citation type="journal article" date="2018" name="Mol. Biol. Evol.">
        <title>Broad Genomic Sampling Reveals a Smut Pathogenic Ancestry of the Fungal Clade Ustilaginomycotina.</title>
        <authorList>
            <person name="Kijpornyongpan T."/>
            <person name="Mondo S.J."/>
            <person name="Barry K."/>
            <person name="Sandor L."/>
            <person name="Lee J."/>
            <person name="Lipzen A."/>
            <person name="Pangilinan J."/>
            <person name="LaButti K."/>
            <person name="Hainaut M."/>
            <person name="Henrissat B."/>
            <person name="Grigoriev I.V."/>
            <person name="Spatafora J.W."/>
            <person name="Aime M.C."/>
        </authorList>
    </citation>
    <scope>NUCLEOTIDE SEQUENCE [LARGE SCALE GENOMIC DNA]</scope>
    <source>
        <strain evidence="3 4">MCA 4718</strain>
    </source>
</reference>
<accession>A0A316UF32</accession>
<organism evidence="3 4">
    <name type="scientific">Pseudomicrostroma glucosiphilum</name>
    <dbReference type="NCBI Taxonomy" id="1684307"/>
    <lineage>
        <taxon>Eukaryota</taxon>
        <taxon>Fungi</taxon>
        <taxon>Dikarya</taxon>
        <taxon>Basidiomycota</taxon>
        <taxon>Ustilaginomycotina</taxon>
        <taxon>Exobasidiomycetes</taxon>
        <taxon>Microstromatales</taxon>
        <taxon>Microstromatales incertae sedis</taxon>
        <taxon>Pseudomicrostroma</taxon>
    </lineage>
</organism>
<dbReference type="Pfam" id="PF09802">
    <property type="entry name" value="Sec66"/>
    <property type="match status" value="1"/>
</dbReference>
<dbReference type="Proteomes" id="UP000245942">
    <property type="component" value="Unassembled WGS sequence"/>
</dbReference>
<feature type="compositionally biased region" description="Pro residues" evidence="1">
    <location>
        <begin position="266"/>
        <end position="275"/>
    </location>
</feature>
<name>A0A316UF32_9BASI</name>
<keyword evidence="4" id="KW-1185">Reference proteome</keyword>
<dbReference type="EMBL" id="KZ819321">
    <property type="protein sequence ID" value="PWN23852.1"/>
    <property type="molecule type" value="Genomic_DNA"/>
</dbReference>
<feature type="transmembrane region" description="Helical" evidence="2">
    <location>
        <begin position="6"/>
        <end position="26"/>
    </location>
</feature>
<keyword evidence="2" id="KW-1133">Transmembrane helix</keyword>
<evidence type="ECO:0000256" key="2">
    <source>
        <dbReference type="SAM" id="Phobius"/>
    </source>
</evidence>
<dbReference type="STRING" id="1684307.A0A316UF32"/>
<evidence type="ECO:0000256" key="1">
    <source>
        <dbReference type="SAM" id="MobiDB-lite"/>
    </source>
</evidence>
<dbReference type="InterPro" id="IPR018624">
    <property type="entry name" value="Sec66"/>
</dbReference>
<gene>
    <name evidence="3" type="ORF">BCV69DRAFT_279761</name>
</gene>
<dbReference type="PANTHER" id="PTHR28229">
    <property type="entry name" value="TRANSLOCATION PROTEIN SEC66"/>
    <property type="match status" value="1"/>
</dbReference>
<protein>
    <recommendedName>
        <fullName evidence="5">Translocation protein sec66</fullName>
    </recommendedName>
</protein>
<dbReference type="GeneID" id="37013097"/>
<dbReference type="RefSeq" id="XP_025351012.1">
    <property type="nucleotide sequence ID" value="XM_025491363.1"/>
</dbReference>
<sequence>MTLSIWVPVGYIGALVLSLSLFSSVYRKRSARNAAKGSEEPWHPEGHPERDVYQSLIAASTSGVELPDHLLKAALLNRAMTDVKRIIQMRDDKQALAVLLQKGSVGDATMTRFALAEKELEAEILDVVSEANTFREGWGQLIFPTASEMVTHKKHKEAYYSIPEERNKQIALLKAQNKPIPKPTIELPPLFTPPGTQVKVHAQQPPQGQGQGPPGAVGPAGVPLPPGMSPAQMQQIIQAQRAARSQQLGQAPPGQGNAAAAVGPQPHGPPRPPTGPAAEKTNGGMSTPPVVKSGEGDATGTPAATATIATASAPPLTPSSKGNSNSTTNGSATAPSTPAAGEDSTAAIGSESFDSTLDDDDDDDEGGDSGEEGSAPAGTASPGGGGGGGGGANRAQRRQNKKKQKKGGKK</sequence>
<feature type="compositionally biased region" description="Acidic residues" evidence="1">
    <location>
        <begin position="356"/>
        <end position="371"/>
    </location>
</feature>
<dbReference type="GO" id="GO:0031204">
    <property type="term" value="P:post-translational protein targeting to membrane, translocation"/>
    <property type="evidence" value="ECO:0007669"/>
    <property type="project" value="InterPro"/>
</dbReference>
<dbReference type="AlphaFoldDB" id="A0A316UF32"/>
<feature type="compositionally biased region" description="Basic residues" evidence="1">
    <location>
        <begin position="395"/>
        <end position="410"/>
    </location>
</feature>
<evidence type="ECO:0000313" key="3">
    <source>
        <dbReference type="EMBL" id="PWN23852.1"/>
    </source>
</evidence>
<feature type="compositionally biased region" description="Gly residues" evidence="1">
    <location>
        <begin position="381"/>
        <end position="392"/>
    </location>
</feature>
<feature type="compositionally biased region" description="Low complexity" evidence="1">
    <location>
        <begin position="231"/>
        <end position="265"/>
    </location>
</feature>
<evidence type="ECO:0008006" key="5">
    <source>
        <dbReference type="Google" id="ProtNLM"/>
    </source>
</evidence>
<dbReference type="PANTHER" id="PTHR28229:SF1">
    <property type="entry name" value="TRANSLOCATION PROTEIN SEC66"/>
    <property type="match status" value="1"/>
</dbReference>
<feature type="region of interest" description="Disordered" evidence="1">
    <location>
        <begin position="181"/>
        <end position="410"/>
    </location>
</feature>
<feature type="compositionally biased region" description="Low complexity" evidence="1">
    <location>
        <begin position="298"/>
        <end position="341"/>
    </location>
</feature>
<proteinExistence type="predicted"/>
<evidence type="ECO:0000313" key="4">
    <source>
        <dbReference type="Proteomes" id="UP000245942"/>
    </source>
</evidence>
<keyword evidence="2" id="KW-0812">Transmembrane</keyword>
<dbReference type="OrthoDB" id="73168at2759"/>
<dbReference type="GO" id="GO:0031207">
    <property type="term" value="C:Sec62/Sec63 complex"/>
    <property type="evidence" value="ECO:0007669"/>
    <property type="project" value="InterPro"/>
</dbReference>
<keyword evidence="2" id="KW-0472">Membrane</keyword>